<evidence type="ECO:0000313" key="3">
    <source>
        <dbReference type="Proteomes" id="UP001243623"/>
    </source>
</evidence>
<feature type="transmembrane region" description="Helical" evidence="1">
    <location>
        <begin position="6"/>
        <end position="26"/>
    </location>
</feature>
<proteinExistence type="predicted"/>
<dbReference type="KEGG" id="sgbi:P3F81_11540"/>
<accession>A0A9Y2ESM2</accession>
<evidence type="ECO:0000313" key="2">
    <source>
        <dbReference type="EMBL" id="WIW70501.1"/>
    </source>
</evidence>
<reference evidence="2" key="1">
    <citation type="submission" date="2023-03" db="EMBL/GenBank/DDBJ databases">
        <title>Selenobaculum gbiensis gen. nov. sp. nov., a new bacterium isolated from the gut microbiota of IBD patient.</title>
        <authorList>
            <person name="Yeo S."/>
            <person name="Park H."/>
            <person name="Huh C.S."/>
        </authorList>
    </citation>
    <scope>NUCLEOTIDE SEQUENCE</scope>
    <source>
        <strain evidence="2">ICN-92133</strain>
    </source>
</reference>
<dbReference type="Proteomes" id="UP001243623">
    <property type="component" value="Chromosome"/>
</dbReference>
<keyword evidence="1" id="KW-0812">Transmembrane</keyword>
<evidence type="ECO:0000256" key="1">
    <source>
        <dbReference type="SAM" id="Phobius"/>
    </source>
</evidence>
<protein>
    <submittedName>
        <fullName evidence="2">Uncharacterized protein</fullName>
    </submittedName>
</protein>
<gene>
    <name evidence="2" type="ORF">P3F81_11540</name>
</gene>
<dbReference type="AlphaFoldDB" id="A0A9Y2ESM2"/>
<feature type="transmembrane region" description="Helical" evidence="1">
    <location>
        <begin position="33"/>
        <end position="49"/>
    </location>
</feature>
<organism evidence="2 3">
    <name type="scientific">Selenobaculum gibii</name>
    <dbReference type="NCBI Taxonomy" id="3054208"/>
    <lineage>
        <taxon>Bacteria</taxon>
        <taxon>Bacillati</taxon>
        <taxon>Bacillota</taxon>
        <taxon>Negativicutes</taxon>
        <taxon>Selenomonadales</taxon>
        <taxon>Selenomonadaceae</taxon>
        <taxon>Selenobaculum</taxon>
    </lineage>
</organism>
<sequence>MPDLNPFPIQLALFILLFASLEIALIIKDKHKLAVILACSFTLVFPLMLPKPIDTDSTVRLTIAEQEELVKEHEIFSEWYTDYNKTIDRLDSLWQKYHRITRLVQDDEIQIINASIRMDQINEDSQAINEEIEKLKVPEQLSPEIRMQIQQIITKTQEYSKLQHLIVEKSAHALDSQNSKNKNRELIVRELQSILILNNQPNLDVLPHIANIKDYFSSKKI</sequence>
<name>A0A9Y2ESM2_9FIRM</name>
<dbReference type="RefSeq" id="WP_147669633.1">
    <property type="nucleotide sequence ID" value="NZ_CP120678.1"/>
</dbReference>
<keyword evidence="1" id="KW-1133">Transmembrane helix</keyword>
<dbReference type="EMBL" id="CP120678">
    <property type="protein sequence ID" value="WIW70501.1"/>
    <property type="molecule type" value="Genomic_DNA"/>
</dbReference>
<keyword evidence="1" id="KW-0472">Membrane</keyword>
<keyword evidence="3" id="KW-1185">Reference proteome</keyword>